<keyword evidence="2 5" id="KW-0238">DNA-binding</keyword>
<dbReference type="InterPro" id="IPR036390">
    <property type="entry name" value="WH_DNA-bd_sf"/>
</dbReference>
<dbReference type="Gene3D" id="1.20.120.530">
    <property type="entry name" value="GntR ligand-binding domain-like"/>
    <property type="match status" value="1"/>
</dbReference>
<organism evidence="5 6">
    <name type="scientific">Spinactinospora alkalitolerans</name>
    <dbReference type="NCBI Taxonomy" id="687207"/>
    <lineage>
        <taxon>Bacteria</taxon>
        <taxon>Bacillati</taxon>
        <taxon>Actinomycetota</taxon>
        <taxon>Actinomycetes</taxon>
        <taxon>Streptosporangiales</taxon>
        <taxon>Nocardiopsidaceae</taxon>
        <taxon>Spinactinospora</taxon>
    </lineage>
</organism>
<dbReference type="RefSeq" id="WP_246334202.1">
    <property type="nucleotide sequence ID" value="NZ_BAAAYY010000021.1"/>
</dbReference>
<dbReference type="SMART" id="SM00345">
    <property type="entry name" value="HTH_GNTR"/>
    <property type="match status" value="1"/>
</dbReference>
<dbReference type="Pfam" id="PF07729">
    <property type="entry name" value="FCD"/>
    <property type="match status" value="1"/>
</dbReference>
<keyword evidence="6" id="KW-1185">Reference proteome</keyword>
<dbReference type="InterPro" id="IPR008920">
    <property type="entry name" value="TF_FadR/GntR_C"/>
</dbReference>
<keyword evidence="3" id="KW-0804">Transcription</keyword>
<evidence type="ECO:0000256" key="1">
    <source>
        <dbReference type="ARBA" id="ARBA00023015"/>
    </source>
</evidence>
<dbReference type="Proteomes" id="UP000589036">
    <property type="component" value="Unassembled WGS sequence"/>
</dbReference>
<keyword evidence="1" id="KW-0805">Transcription regulation</keyword>
<gene>
    <name evidence="5" type="ORF">HDA32_000418</name>
</gene>
<evidence type="ECO:0000256" key="3">
    <source>
        <dbReference type="ARBA" id="ARBA00023163"/>
    </source>
</evidence>
<evidence type="ECO:0000259" key="4">
    <source>
        <dbReference type="PROSITE" id="PS50949"/>
    </source>
</evidence>
<accession>A0A852TMY7</accession>
<dbReference type="SUPFAM" id="SSF46785">
    <property type="entry name" value="Winged helix' DNA-binding domain"/>
    <property type="match status" value="1"/>
</dbReference>
<dbReference type="InterPro" id="IPR000524">
    <property type="entry name" value="Tscrpt_reg_HTH_GntR"/>
</dbReference>
<dbReference type="PROSITE" id="PS50949">
    <property type="entry name" value="HTH_GNTR"/>
    <property type="match status" value="1"/>
</dbReference>
<dbReference type="SUPFAM" id="SSF48008">
    <property type="entry name" value="GntR ligand-binding domain-like"/>
    <property type="match status" value="1"/>
</dbReference>
<dbReference type="PANTHER" id="PTHR43537">
    <property type="entry name" value="TRANSCRIPTIONAL REGULATOR, GNTR FAMILY"/>
    <property type="match status" value="1"/>
</dbReference>
<name>A0A852TMY7_9ACTN</name>
<comment type="caution">
    <text evidence="5">The sequence shown here is derived from an EMBL/GenBank/DDBJ whole genome shotgun (WGS) entry which is preliminary data.</text>
</comment>
<dbReference type="EMBL" id="JACCCC010000001">
    <property type="protein sequence ID" value="NYE45298.1"/>
    <property type="molecule type" value="Genomic_DNA"/>
</dbReference>
<proteinExistence type="predicted"/>
<dbReference type="Gene3D" id="1.10.10.10">
    <property type="entry name" value="Winged helix-like DNA-binding domain superfamily/Winged helix DNA-binding domain"/>
    <property type="match status" value="1"/>
</dbReference>
<dbReference type="InterPro" id="IPR011711">
    <property type="entry name" value="GntR_C"/>
</dbReference>
<dbReference type="GO" id="GO:0003677">
    <property type="term" value="F:DNA binding"/>
    <property type="evidence" value="ECO:0007669"/>
    <property type="project" value="UniProtKB-KW"/>
</dbReference>
<feature type="domain" description="HTH gntR-type" evidence="4">
    <location>
        <begin position="12"/>
        <end position="79"/>
    </location>
</feature>
<protein>
    <submittedName>
        <fullName evidence="5">DNA-binding GntR family transcriptional regulator</fullName>
    </submittedName>
</protein>
<evidence type="ECO:0000256" key="2">
    <source>
        <dbReference type="ARBA" id="ARBA00023125"/>
    </source>
</evidence>
<sequence>MPGAHLAGIDHPESRADLADLLEEEIVVGLRYPRERLVEDELMSRFSAKRHVVRRALQVLENRGLVERKPNAGAFVKAYTAKEVEDLYTFRELIEVNCARLIEFPVGQARIDELVATQARHDSAVEENDPRAAVRANTAFHQTLFALSDNAVLVEAIRRYAQMAHAIRSVTVTYPDFLHRSQREHWTMIRALQEQDSDLLAETCRIHLLPSRDAYLQRLASLER</sequence>
<dbReference type="SMART" id="SM00895">
    <property type="entry name" value="FCD"/>
    <property type="match status" value="1"/>
</dbReference>
<dbReference type="Pfam" id="PF00392">
    <property type="entry name" value="GntR"/>
    <property type="match status" value="1"/>
</dbReference>
<evidence type="ECO:0000313" key="5">
    <source>
        <dbReference type="EMBL" id="NYE45298.1"/>
    </source>
</evidence>
<dbReference type="PANTHER" id="PTHR43537:SF49">
    <property type="entry name" value="TRANSCRIPTIONAL REGULATORY PROTEIN"/>
    <property type="match status" value="1"/>
</dbReference>
<dbReference type="GO" id="GO:0003700">
    <property type="term" value="F:DNA-binding transcription factor activity"/>
    <property type="evidence" value="ECO:0007669"/>
    <property type="project" value="InterPro"/>
</dbReference>
<evidence type="ECO:0000313" key="6">
    <source>
        <dbReference type="Proteomes" id="UP000589036"/>
    </source>
</evidence>
<dbReference type="InterPro" id="IPR036388">
    <property type="entry name" value="WH-like_DNA-bd_sf"/>
</dbReference>
<dbReference type="AlphaFoldDB" id="A0A852TMY7"/>
<reference evidence="5 6" key="1">
    <citation type="submission" date="2020-07" db="EMBL/GenBank/DDBJ databases">
        <title>Sequencing the genomes of 1000 actinobacteria strains.</title>
        <authorList>
            <person name="Klenk H.-P."/>
        </authorList>
    </citation>
    <scope>NUCLEOTIDE SEQUENCE [LARGE SCALE GENOMIC DNA]</scope>
    <source>
        <strain evidence="5 6">CXB654</strain>
    </source>
</reference>